<feature type="compositionally biased region" description="Basic residues" evidence="1">
    <location>
        <begin position="79"/>
        <end position="88"/>
    </location>
</feature>
<name>R0LAW8_ANAPL</name>
<feature type="region of interest" description="Disordered" evidence="1">
    <location>
        <begin position="66"/>
        <end position="88"/>
    </location>
</feature>
<evidence type="ECO:0000256" key="1">
    <source>
        <dbReference type="SAM" id="MobiDB-lite"/>
    </source>
</evidence>
<organism evidence="2 3">
    <name type="scientific">Anas platyrhynchos</name>
    <name type="common">Mallard</name>
    <name type="synonym">Anas boschas</name>
    <dbReference type="NCBI Taxonomy" id="8839"/>
    <lineage>
        <taxon>Eukaryota</taxon>
        <taxon>Metazoa</taxon>
        <taxon>Chordata</taxon>
        <taxon>Craniata</taxon>
        <taxon>Vertebrata</taxon>
        <taxon>Euteleostomi</taxon>
        <taxon>Archelosauria</taxon>
        <taxon>Archosauria</taxon>
        <taxon>Dinosauria</taxon>
        <taxon>Saurischia</taxon>
        <taxon>Theropoda</taxon>
        <taxon>Coelurosauria</taxon>
        <taxon>Aves</taxon>
        <taxon>Neognathae</taxon>
        <taxon>Galloanserae</taxon>
        <taxon>Anseriformes</taxon>
        <taxon>Anatidae</taxon>
        <taxon>Anatinae</taxon>
        <taxon>Anas</taxon>
    </lineage>
</organism>
<sequence>MRLENAVQEQPSPMTRRGSQHSYRSPKQTWGANLGSGAKSPARVDIASHEVFSFSVFQFLPGPVSIKSSFPASSEPVRQRHRSLRGRA</sequence>
<gene>
    <name evidence="2" type="ORF">Anapl_09482</name>
</gene>
<dbReference type="EMBL" id="KB743456">
    <property type="protein sequence ID" value="EOA98609.1"/>
    <property type="molecule type" value="Genomic_DNA"/>
</dbReference>
<accession>R0LAW8</accession>
<feature type="region of interest" description="Disordered" evidence="1">
    <location>
        <begin position="1"/>
        <end position="41"/>
    </location>
</feature>
<reference evidence="3" key="1">
    <citation type="journal article" date="2013" name="Nat. Genet.">
        <title>The duck genome and transcriptome provide insight into an avian influenza virus reservoir species.</title>
        <authorList>
            <person name="Huang Y."/>
            <person name="Li Y."/>
            <person name="Burt D.W."/>
            <person name="Chen H."/>
            <person name="Zhang Y."/>
            <person name="Qian W."/>
            <person name="Kim H."/>
            <person name="Gan S."/>
            <person name="Zhao Y."/>
            <person name="Li J."/>
            <person name="Yi K."/>
            <person name="Feng H."/>
            <person name="Zhu P."/>
            <person name="Li B."/>
            <person name="Liu Q."/>
            <person name="Fairley S."/>
            <person name="Magor K.E."/>
            <person name="Du Z."/>
            <person name="Hu X."/>
            <person name="Goodman L."/>
            <person name="Tafer H."/>
            <person name="Vignal A."/>
            <person name="Lee T."/>
            <person name="Kim K.W."/>
            <person name="Sheng Z."/>
            <person name="An Y."/>
            <person name="Searle S."/>
            <person name="Herrero J."/>
            <person name="Groenen M.A."/>
            <person name="Crooijmans R.P."/>
            <person name="Faraut T."/>
            <person name="Cai Q."/>
            <person name="Webster R.G."/>
            <person name="Aldridge J.R."/>
            <person name="Warren W.C."/>
            <person name="Bartschat S."/>
            <person name="Kehr S."/>
            <person name="Marz M."/>
            <person name="Stadler P.F."/>
            <person name="Smith J."/>
            <person name="Kraus R.H."/>
            <person name="Zhao Y."/>
            <person name="Ren L."/>
            <person name="Fei J."/>
            <person name="Morisson M."/>
            <person name="Kaiser P."/>
            <person name="Griffin D.K."/>
            <person name="Rao M."/>
            <person name="Pitel F."/>
            <person name="Wang J."/>
            <person name="Li N."/>
        </authorList>
    </citation>
    <scope>NUCLEOTIDE SEQUENCE [LARGE SCALE GENOMIC DNA]</scope>
</reference>
<protein>
    <submittedName>
        <fullName evidence="2">Uncharacterized protein</fullName>
    </submittedName>
</protein>
<dbReference type="Proteomes" id="UP000296049">
    <property type="component" value="Unassembled WGS sequence"/>
</dbReference>
<dbReference type="AlphaFoldDB" id="R0LAW8"/>
<evidence type="ECO:0000313" key="3">
    <source>
        <dbReference type="Proteomes" id="UP000296049"/>
    </source>
</evidence>
<evidence type="ECO:0000313" key="2">
    <source>
        <dbReference type="EMBL" id="EOA98609.1"/>
    </source>
</evidence>
<feature type="compositionally biased region" description="Polar residues" evidence="1">
    <location>
        <begin position="20"/>
        <end position="31"/>
    </location>
</feature>
<proteinExistence type="predicted"/>
<keyword evidence="3" id="KW-1185">Reference proteome</keyword>